<organism evidence="1 2">
    <name type="scientific">Trifolium medium</name>
    <dbReference type="NCBI Taxonomy" id="97028"/>
    <lineage>
        <taxon>Eukaryota</taxon>
        <taxon>Viridiplantae</taxon>
        <taxon>Streptophyta</taxon>
        <taxon>Embryophyta</taxon>
        <taxon>Tracheophyta</taxon>
        <taxon>Spermatophyta</taxon>
        <taxon>Magnoliopsida</taxon>
        <taxon>eudicotyledons</taxon>
        <taxon>Gunneridae</taxon>
        <taxon>Pentapetalae</taxon>
        <taxon>rosids</taxon>
        <taxon>fabids</taxon>
        <taxon>Fabales</taxon>
        <taxon>Fabaceae</taxon>
        <taxon>Papilionoideae</taxon>
        <taxon>50 kb inversion clade</taxon>
        <taxon>NPAAA clade</taxon>
        <taxon>Hologalegina</taxon>
        <taxon>IRL clade</taxon>
        <taxon>Trifolieae</taxon>
        <taxon>Trifolium</taxon>
    </lineage>
</organism>
<dbReference type="Proteomes" id="UP000265520">
    <property type="component" value="Unassembled WGS sequence"/>
</dbReference>
<evidence type="ECO:0000313" key="1">
    <source>
        <dbReference type="EMBL" id="MCH89335.1"/>
    </source>
</evidence>
<reference evidence="1 2" key="1">
    <citation type="journal article" date="2018" name="Front. Plant Sci.">
        <title>Red Clover (Trifolium pratense) and Zigzag Clover (T. medium) - A Picture of Genomic Similarities and Differences.</title>
        <authorList>
            <person name="Dluhosova J."/>
            <person name="Istvanek J."/>
            <person name="Nedelnik J."/>
            <person name="Repkova J."/>
        </authorList>
    </citation>
    <scope>NUCLEOTIDE SEQUENCE [LARGE SCALE GENOMIC DNA]</scope>
    <source>
        <strain evidence="2">cv. 10/8</strain>
        <tissue evidence="1">Leaf</tissue>
    </source>
</reference>
<evidence type="ECO:0000313" key="2">
    <source>
        <dbReference type="Proteomes" id="UP000265520"/>
    </source>
</evidence>
<dbReference type="EMBL" id="LXQA010015936">
    <property type="protein sequence ID" value="MCH89335.1"/>
    <property type="molecule type" value="Genomic_DNA"/>
</dbReference>
<keyword evidence="2" id="KW-1185">Reference proteome</keyword>
<protein>
    <submittedName>
        <fullName evidence="1">Uncharacterized protein</fullName>
    </submittedName>
</protein>
<dbReference type="AlphaFoldDB" id="A0A392MQF9"/>
<dbReference type="PROSITE" id="PS51257">
    <property type="entry name" value="PROKAR_LIPOPROTEIN"/>
    <property type="match status" value="1"/>
</dbReference>
<name>A0A392MQF9_9FABA</name>
<proteinExistence type="predicted"/>
<accession>A0A392MQF9</accession>
<gene>
    <name evidence="1" type="ORF">A2U01_0010230</name>
</gene>
<sequence length="57" mass="6336">MSRDPMTPYLSPICWFFSSELCPSVCSLVSCCSFVDLGGEWDFHCMGEVMPNSDYGA</sequence>
<comment type="caution">
    <text evidence="1">The sequence shown here is derived from an EMBL/GenBank/DDBJ whole genome shotgun (WGS) entry which is preliminary data.</text>
</comment>